<reference evidence="8 9" key="1">
    <citation type="submission" date="2020-04" db="EMBL/GenBank/DDBJ databases">
        <title>Perkinsus chesapeaki whole genome sequence.</title>
        <authorList>
            <person name="Bogema D.R."/>
        </authorList>
    </citation>
    <scope>NUCLEOTIDE SEQUENCE [LARGE SCALE GENOMIC DNA]</scope>
    <source>
        <strain evidence="8">ATCC PRA-425</strain>
    </source>
</reference>
<evidence type="ECO:0000256" key="5">
    <source>
        <dbReference type="SAM" id="MobiDB-lite"/>
    </source>
</evidence>
<feature type="compositionally biased region" description="Polar residues" evidence="5">
    <location>
        <begin position="168"/>
        <end position="179"/>
    </location>
</feature>
<proteinExistence type="predicted"/>
<dbReference type="PANTHER" id="PTHR12127:SF7">
    <property type="entry name" value="SD02261P"/>
    <property type="match status" value="1"/>
</dbReference>
<dbReference type="OrthoDB" id="434112at2759"/>
<accession>A0A7J6KT56</accession>
<dbReference type="Gene3D" id="1.10.287.70">
    <property type="match status" value="1"/>
</dbReference>
<evidence type="ECO:0000256" key="1">
    <source>
        <dbReference type="ARBA" id="ARBA00004141"/>
    </source>
</evidence>
<dbReference type="InterPro" id="IPR039031">
    <property type="entry name" value="Mucolipin"/>
</dbReference>
<sequence>ANGVQATAAIQCIQRADKTADVYWRLSLLGVGAGMAWLTLLRYLQFFPTYYVLIRTLSRALPRLLRFLSGLVPLLLAYALCGTCVFWPSSNFASLSDALMGMFSLLNGDIIHDMFIDMTSISWFWGQVYCYTFLCLFIYVVLNIFLAIVDEAFCTAKRFEELHLQRSPDGSTTESSVNIGSEEDGGRELSVHSESSA</sequence>
<keyword evidence="2 6" id="KW-0812">Transmembrane</keyword>
<dbReference type="GO" id="GO:0072345">
    <property type="term" value="F:NAADP-sensitive calcium-release channel activity"/>
    <property type="evidence" value="ECO:0007669"/>
    <property type="project" value="TreeGrafter"/>
</dbReference>
<dbReference type="Proteomes" id="UP000591131">
    <property type="component" value="Unassembled WGS sequence"/>
</dbReference>
<dbReference type="GO" id="GO:0016020">
    <property type="term" value="C:membrane"/>
    <property type="evidence" value="ECO:0007669"/>
    <property type="project" value="UniProtKB-SubCell"/>
</dbReference>
<comment type="caution">
    <text evidence="8">The sequence shown here is derived from an EMBL/GenBank/DDBJ whole genome shotgun (WGS) entry which is preliminary data.</text>
</comment>
<feature type="domain" description="Polycystin cation channel PKD1/PKD2" evidence="7">
    <location>
        <begin position="29"/>
        <end position="154"/>
    </location>
</feature>
<dbReference type="PANTHER" id="PTHR12127">
    <property type="entry name" value="MUCOLIPIN"/>
    <property type="match status" value="1"/>
</dbReference>
<evidence type="ECO:0000313" key="8">
    <source>
        <dbReference type="EMBL" id="KAF4649731.1"/>
    </source>
</evidence>
<evidence type="ECO:0000256" key="6">
    <source>
        <dbReference type="SAM" id="Phobius"/>
    </source>
</evidence>
<evidence type="ECO:0000256" key="2">
    <source>
        <dbReference type="ARBA" id="ARBA00022692"/>
    </source>
</evidence>
<evidence type="ECO:0000313" key="9">
    <source>
        <dbReference type="Proteomes" id="UP000591131"/>
    </source>
</evidence>
<feature type="non-terminal residue" evidence="8">
    <location>
        <position position="1"/>
    </location>
</feature>
<feature type="transmembrane region" description="Helical" evidence="6">
    <location>
        <begin position="23"/>
        <end position="44"/>
    </location>
</feature>
<dbReference type="InterPro" id="IPR013122">
    <property type="entry name" value="PKD1_2_channel"/>
</dbReference>
<feature type="transmembrane region" description="Helical" evidence="6">
    <location>
        <begin position="128"/>
        <end position="149"/>
    </location>
</feature>
<feature type="region of interest" description="Disordered" evidence="5">
    <location>
        <begin position="167"/>
        <end position="197"/>
    </location>
</feature>
<organism evidence="8 9">
    <name type="scientific">Perkinsus chesapeaki</name>
    <name type="common">Clam parasite</name>
    <name type="synonym">Perkinsus andrewsi</name>
    <dbReference type="NCBI Taxonomy" id="330153"/>
    <lineage>
        <taxon>Eukaryota</taxon>
        <taxon>Sar</taxon>
        <taxon>Alveolata</taxon>
        <taxon>Perkinsozoa</taxon>
        <taxon>Perkinsea</taxon>
        <taxon>Perkinsida</taxon>
        <taxon>Perkinsidae</taxon>
        <taxon>Perkinsus</taxon>
    </lineage>
</organism>
<evidence type="ECO:0000256" key="3">
    <source>
        <dbReference type="ARBA" id="ARBA00022989"/>
    </source>
</evidence>
<comment type="subcellular location">
    <subcellularLocation>
        <location evidence="1">Membrane</location>
        <topology evidence="1">Multi-pass membrane protein</topology>
    </subcellularLocation>
</comment>
<dbReference type="EMBL" id="JAAPAO010001441">
    <property type="protein sequence ID" value="KAF4649731.1"/>
    <property type="molecule type" value="Genomic_DNA"/>
</dbReference>
<gene>
    <name evidence="8" type="primary">MCOLN2_1</name>
    <name evidence="8" type="ORF">FOL47_001785</name>
</gene>
<keyword evidence="3 6" id="KW-1133">Transmembrane helix</keyword>
<keyword evidence="4 6" id="KW-0472">Membrane</keyword>
<feature type="transmembrane region" description="Helical" evidence="6">
    <location>
        <begin position="64"/>
        <end position="89"/>
    </location>
</feature>
<evidence type="ECO:0000256" key="4">
    <source>
        <dbReference type="ARBA" id="ARBA00023136"/>
    </source>
</evidence>
<keyword evidence="9" id="KW-1185">Reference proteome</keyword>
<name>A0A7J6KT56_PERCH</name>
<dbReference type="Pfam" id="PF08016">
    <property type="entry name" value="PKD_channel"/>
    <property type="match status" value="1"/>
</dbReference>
<evidence type="ECO:0000259" key="7">
    <source>
        <dbReference type="Pfam" id="PF08016"/>
    </source>
</evidence>
<dbReference type="AlphaFoldDB" id="A0A7J6KT56"/>
<protein>
    <submittedName>
        <fullName evidence="8">Mucolipin-2</fullName>
    </submittedName>
</protein>